<proteinExistence type="predicted"/>
<accession>A0A327PCV0</accession>
<feature type="region of interest" description="Disordered" evidence="1">
    <location>
        <begin position="1"/>
        <end position="20"/>
    </location>
</feature>
<keyword evidence="3" id="KW-1185">Reference proteome</keyword>
<evidence type="ECO:0000313" key="2">
    <source>
        <dbReference type="EMBL" id="RAI90049.1"/>
    </source>
</evidence>
<dbReference type="Proteomes" id="UP000249610">
    <property type="component" value="Unassembled WGS sequence"/>
</dbReference>
<gene>
    <name evidence="2" type="ORF">LV83_02052</name>
</gene>
<protein>
    <submittedName>
        <fullName evidence="2">Uncharacterized protein</fullName>
    </submittedName>
</protein>
<evidence type="ECO:0000256" key="1">
    <source>
        <dbReference type="SAM" id="MobiDB-lite"/>
    </source>
</evidence>
<dbReference type="EMBL" id="QLLK01000005">
    <property type="protein sequence ID" value="RAI90049.1"/>
    <property type="molecule type" value="Genomic_DNA"/>
</dbReference>
<dbReference type="AlphaFoldDB" id="A0A327PCV0"/>
<name>A0A327PCV0_9BACT</name>
<sequence length="63" mass="6922">MKNINTFRSVGTSGRKSGTIRSYGTIKTETISNLPTNCPSGTKKVEVKPHSHIEIIATDNYIK</sequence>
<evidence type="ECO:0000313" key="3">
    <source>
        <dbReference type="Proteomes" id="UP000249610"/>
    </source>
</evidence>
<reference evidence="2 3" key="1">
    <citation type="submission" date="2018-06" db="EMBL/GenBank/DDBJ databases">
        <title>Genomic Encyclopedia of Archaeal and Bacterial Type Strains, Phase II (KMG-II): from individual species to whole genera.</title>
        <authorList>
            <person name="Goeker M."/>
        </authorList>
    </citation>
    <scope>NUCLEOTIDE SEQUENCE [LARGE SCALE GENOMIC DNA]</scope>
    <source>
        <strain evidence="2 3">DSM 23446</strain>
    </source>
</reference>
<organism evidence="2 3">
    <name type="scientific">Algoriphagus yeomjeoni</name>
    <dbReference type="NCBI Taxonomy" id="291403"/>
    <lineage>
        <taxon>Bacteria</taxon>
        <taxon>Pseudomonadati</taxon>
        <taxon>Bacteroidota</taxon>
        <taxon>Cytophagia</taxon>
        <taxon>Cytophagales</taxon>
        <taxon>Cyclobacteriaceae</taxon>
        <taxon>Algoriphagus</taxon>
    </lineage>
</organism>
<comment type="caution">
    <text evidence="2">The sequence shown here is derived from an EMBL/GenBank/DDBJ whole genome shotgun (WGS) entry which is preliminary data.</text>
</comment>